<accession>A0AC58RFP9</accession>
<name>A0AC58RFP9_CAMBA</name>
<organism evidence="1 2">
    <name type="scientific">Camelus bactrianus</name>
    <name type="common">Bactrian camel</name>
    <dbReference type="NCBI Taxonomy" id="9837"/>
    <lineage>
        <taxon>Eukaryota</taxon>
        <taxon>Metazoa</taxon>
        <taxon>Chordata</taxon>
        <taxon>Craniata</taxon>
        <taxon>Vertebrata</taxon>
        <taxon>Euteleostomi</taxon>
        <taxon>Mammalia</taxon>
        <taxon>Eutheria</taxon>
        <taxon>Laurasiatheria</taxon>
        <taxon>Artiodactyla</taxon>
        <taxon>Tylopoda</taxon>
        <taxon>Camelidae</taxon>
        <taxon>Camelus</taxon>
    </lineage>
</organism>
<dbReference type="Proteomes" id="UP001732780">
    <property type="component" value="Chromosome 13"/>
</dbReference>
<sequence length="1056" mass="118570">MASESVKVVVRCRPMNQRERELNCQPVVTVDSARGQCFIQNPAAVDQPPKQFTFDGAYYMDHFTEQIYNEIAYPLVEGVTEGYNGTIFAYGQTGSGKSFTMQGLPDPPCQRGIIPRAFEHIFESVQCAENTKFLVRASYLEIYNEDVRDLLGADTKQKLEMKEHPEKGVYVKGLSMHTVHSVAQCEHIMETGWKNRSVGYTLMNKDSSRSHSIFTISIEIYAVDERGKDHLRAGKLNLVDLAGSERQSKTGATGERLKEATKINLSLSALGNVISALVDGRCKHIPYRDSKLTRLLQDSLGGNTKTLMVACLSPANNNYDETLSTLRYANRAKNIKNKPRINEDPKDALLREYQEEIKRLKAILAQQLSPSNLSALLNNQAPLNPVQIEEKPLSPPVIQHDTEAEKQLIREEYEERLARLRADYEAEQESRARLEEDITAMRNSYDVRLSTLEENLRKETEAVLKAEVLYKAEVMSRAEFASSSEYSPAFQYETAVKPEIYSMPDTLPSEDVFKVEVSPRFEELPKVETQVSFGSEESSMLNETSISVAFPGPGEPSSLGFSVAEVEAQSGYFLDEDVSQEATEPLLEEEPFLQEEEPQLLALELLPGLHDPFAEVEAKLARLSSTVAGVDVPHADVPKRPSLTDLLEPHDLRPEAEAADDPLPRTKVQPVKGSGRKPLNLPTFMERESDLPASVPDYWEVDLGPEVTEEVVLAAEPGAGAEAEAQVALEAQPQSLLAMTSARRDSVGVEVAVLTDDLLPIVDQQQVLARLQLLEQQVVGGEQAKNKDLKEKHRRRKRYADERKKQLVAALQNSDEDSGDWMLLNVYDSIQEEVRAKSKLLEKMQRKLRAAEVEIKDLQSEFELEKIDYLATIRRQERDFMLLQQLLEQVQPLIRRDCNYSNLEKIRRESCWDEDNGFWKIPEPIVIKTSLPVAVSTGPQNRPACKTSAVNTGEPGMQEEDRYKLMLSRSDSENIASNYFRSKRASQILSTDPMKSLTHHSSPPGLSSPLSNHSAIPPTQAPEMPQPRPFRLESLDIPFTKAKRKKSKSSFGSEPL</sequence>
<keyword evidence="1" id="KW-1185">Reference proteome</keyword>
<dbReference type="RefSeq" id="XP_074233365.1">
    <property type="nucleotide sequence ID" value="XM_074377264.1"/>
</dbReference>
<reference evidence="2" key="1">
    <citation type="submission" date="2025-08" db="UniProtKB">
        <authorList>
            <consortium name="RefSeq"/>
        </authorList>
    </citation>
    <scope>IDENTIFICATION</scope>
    <source>
        <tissue evidence="2">Blood</tissue>
    </source>
</reference>
<evidence type="ECO:0000313" key="2">
    <source>
        <dbReference type="RefSeq" id="XP_074233365.1"/>
    </source>
</evidence>
<gene>
    <name evidence="2" type="primary">KIF17</name>
</gene>
<proteinExistence type="predicted"/>
<protein>
    <submittedName>
        <fullName evidence="2">Kinesin-like protein KIF17 isoform X1</fullName>
    </submittedName>
</protein>
<evidence type="ECO:0000313" key="1">
    <source>
        <dbReference type="Proteomes" id="UP001732780"/>
    </source>
</evidence>